<name>A0A371X415_9HYPH</name>
<comment type="caution">
    <text evidence="1">The sequence shown here is derived from an EMBL/GenBank/DDBJ whole genome shotgun (WGS) entry which is preliminary data.</text>
</comment>
<reference evidence="2" key="1">
    <citation type="submission" date="2018-08" db="EMBL/GenBank/DDBJ databases">
        <authorList>
            <person name="Im W.T."/>
        </authorList>
    </citation>
    <scope>NUCLEOTIDE SEQUENCE [LARGE SCALE GENOMIC DNA]</scope>
    <source>
        <strain evidence="2">LA-28</strain>
    </source>
</reference>
<dbReference type="RefSeq" id="WP_116625598.1">
    <property type="nucleotide sequence ID" value="NZ_QURN01000020.1"/>
</dbReference>
<protein>
    <submittedName>
        <fullName evidence="1">Uncharacterized protein</fullName>
    </submittedName>
</protein>
<evidence type="ECO:0000313" key="1">
    <source>
        <dbReference type="EMBL" id="RFC63978.1"/>
    </source>
</evidence>
<dbReference type="Proteomes" id="UP000262379">
    <property type="component" value="Unassembled WGS sequence"/>
</dbReference>
<dbReference type="AlphaFoldDB" id="A0A371X415"/>
<accession>A0A371X415</accession>
<evidence type="ECO:0000313" key="2">
    <source>
        <dbReference type="Proteomes" id="UP000262379"/>
    </source>
</evidence>
<proteinExistence type="predicted"/>
<sequence length="120" mass="12998">MFTNEDRISSVAPAIKAFAAAMGLDDSLDADGPESVAGDMICNILHWVARNHPDGRAAALVALRYGAAHYTSESYIDYTADWVDELGPEAFIEIHASCNGEVWHTQTGEERAALISTYPL</sequence>
<dbReference type="EMBL" id="QURN01000020">
    <property type="protein sequence ID" value="RFC63978.1"/>
    <property type="molecule type" value="Genomic_DNA"/>
</dbReference>
<gene>
    <name evidence="1" type="ORF">DY251_19550</name>
</gene>
<keyword evidence="2" id="KW-1185">Reference proteome</keyword>
<organism evidence="1 2">
    <name type="scientific">Mesorhizobium denitrificans</name>
    <dbReference type="NCBI Taxonomy" id="2294114"/>
    <lineage>
        <taxon>Bacteria</taxon>
        <taxon>Pseudomonadati</taxon>
        <taxon>Pseudomonadota</taxon>
        <taxon>Alphaproteobacteria</taxon>
        <taxon>Hyphomicrobiales</taxon>
        <taxon>Phyllobacteriaceae</taxon>
        <taxon>Mesorhizobium</taxon>
    </lineage>
</organism>